<feature type="domain" description="Fido" evidence="4">
    <location>
        <begin position="193"/>
        <end position="363"/>
    </location>
</feature>
<protein>
    <submittedName>
        <fullName evidence="5">Cell filamentation protein Fic</fullName>
    </submittedName>
</protein>
<reference evidence="5" key="1">
    <citation type="submission" date="2020-04" db="EMBL/GenBank/DDBJ databases">
        <title>A desert anoxygenic phototrophic bacterium fixes CO2 using RubisCO under aerobic conditions.</title>
        <authorList>
            <person name="Tang K."/>
        </authorList>
    </citation>
    <scope>NUCLEOTIDE SEQUENCE [LARGE SCALE GENOMIC DNA]</scope>
    <source>
        <strain evidence="5">MIMtkB3</strain>
    </source>
</reference>
<dbReference type="EMBL" id="CP051775">
    <property type="protein sequence ID" value="QJE74351.1"/>
    <property type="molecule type" value="Genomic_DNA"/>
</dbReference>
<keyword evidence="2" id="KW-0067">ATP-binding</keyword>
<dbReference type="Proteomes" id="UP000501891">
    <property type="component" value="Chromosome"/>
</dbReference>
<feature type="compositionally biased region" description="Low complexity" evidence="3">
    <location>
        <begin position="480"/>
        <end position="498"/>
    </location>
</feature>
<dbReference type="InterPro" id="IPR040198">
    <property type="entry name" value="Fido_containing"/>
</dbReference>
<dbReference type="Pfam" id="PF02661">
    <property type="entry name" value="Fic"/>
    <property type="match status" value="1"/>
</dbReference>
<dbReference type="InterPro" id="IPR036597">
    <property type="entry name" value="Fido-like_dom_sf"/>
</dbReference>
<evidence type="ECO:0000256" key="2">
    <source>
        <dbReference type="PIRSR" id="PIRSR640198-2"/>
    </source>
</evidence>
<keyword evidence="2" id="KW-0547">Nucleotide-binding</keyword>
<dbReference type="Gene3D" id="1.10.3290.10">
    <property type="entry name" value="Fido-like domain"/>
    <property type="match status" value="1"/>
</dbReference>
<feature type="region of interest" description="Disordered" evidence="3">
    <location>
        <begin position="480"/>
        <end position="511"/>
    </location>
</feature>
<keyword evidence="6" id="KW-1185">Reference proteome</keyword>
<sequence length="511" mass="56908">MERYGSSYDKGDDPLSDLAFALRYEPLHLGILKAVFRTMGPEPVKAWVRQKPTGKFARRAWFFYEWLMGERLDLPDATAGAMVDALDEDKHVTSMLATPLRRYRVSNNLLGSAAFCPVVRLSRTLRERQVTELGTEVRALVEGCDPAVLARAVQYVLTKETRSSFAIERDEVAGSRAERFIAALRTVQDFDPASEADQTGLQNLIVGDPRYGARGWRGAQIYIGETVLNQADRVRYICPQPEDIRDLMGGFAKMVRGQLGEVEFDRSLSAAFGATIPHPPAMLDPITAAAVISFAFVFIHPFEDGNGRIHRFLIHHVLERLGFTPPGLLFPVSAVILRNRRAYDEALEAFSEAIMPFIDWDWTPGPDGLPTVVVKNDTADLYRYFDATPMVEFLYRCVAEAIRVDLKQEIAFLAKYDRALRALMEVSAMPDRKAGLFTNLVLQNGKVGAEKRRRHFAELTEEEADRLEQVVLSAAREAVADGAAGDGRPAVDITISRSPGPPPPSPPACRR</sequence>
<dbReference type="SUPFAM" id="SSF140931">
    <property type="entry name" value="Fic-like"/>
    <property type="match status" value="1"/>
</dbReference>
<dbReference type="PROSITE" id="PS51459">
    <property type="entry name" value="FIDO"/>
    <property type="match status" value="1"/>
</dbReference>
<evidence type="ECO:0000313" key="5">
    <source>
        <dbReference type="EMBL" id="QJE74351.1"/>
    </source>
</evidence>
<dbReference type="PANTHER" id="PTHR13504:SF38">
    <property type="entry name" value="FIDO DOMAIN-CONTAINING PROTEIN"/>
    <property type="match status" value="1"/>
</dbReference>
<organism evidence="5 6">
    <name type="scientific">Aerophototrophica crusticola</name>
    <dbReference type="NCBI Taxonomy" id="1709002"/>
    <lineage>
        <taxon>Bacteria</taxon>
        <taxon>Pseudomonadati</taxon>
        <taxon>Pseudomonadota</taxon>
        <taxon>Alphaproteobacteria</taxon>
        <taxon>Rhodospirillales</taxon>
        <taxon>Rhodospirillaceae</taxon>
        <taxon>Aerophototrophica</taxon>
    </lineage>
</organism>
<feature type="active site" evidence="1">
    <location>
        <position position="300"/>
    </location>
</feature>
<dbReference type="GO" id="GO:0005524">
    <property type="term" value="F:ATP binding"/>
    <property type="evidence" value="ECO:0007669"/>
    <property type="project" value="UniProtKB-KW"/>
</dbReference>
<proteinExistence type="predicted"/>
<feature type="compositionally biased region" description="Pro residues" evidence="3">
    <location>
        <begin position="499"/>
        <end position="511"/>
    </location>
</feature>
<dbReference type="AlphaFoldDB" id="A0A858RAH3"/>
<feature type="binding site" evidence="2">
    <location>
        <begin position="304"/>
        <end position="311"/>
    </location>
    <ligand>
        <name>ATP</name>
        <dbReference type="ChEBI" id="CHEBI:30616"/>
    </ligand>
</feature>
<dbReference type="InterPro" id="IPR003812">
    <property type="entry name" value="Fido"/>
</dbReference>
<evidence type="ECO:0000259" key="4">
    <source>
        <dbReference type="PROSITE" id="PS51459"/>
    </source>
</evidence>
<evidence type="ECO:0000313" key="6">
    <source>
        <dbReference type="Proteomes" id="UP000501891"/>
    </source>
</evidence>
<dbReference type="KEGG" id="acru:HHL28_15855"/>
<gene>
    <name evidence="5" type="ORF">HHL28_15855</name>
</gene>
<evidence type="ECO:0000256" key="3">
    <source>
        <dbReference type="SAM" id="MobiDB-lite"/>
    </source>
</evidence>
<name>A0A858RAH3_9PROT</name>
<dbReference type="PANTHER" id="PTHR13504">
    <property type="entry name" value="FIDO DOMAIN-CONTAINING PROTEIN DDB_G0283145"/>
    <property type="match status" value="1"/>
</dbReference>
<accession>A0A858RAH3</accession>
<evidence type="ECO:0000256" key="1">
    <source>
        <dbReference type="PIRSR" id="PIRSR640198-1"/>
    </source>
</evidence>